<dbReference type="PANTHER" id="PTHR45700">
    <property type="entry name" value="UBIQUITIN-PROTEIN LIGASE E3C"/>
    <property type="match status" value="1"/>
</dbReference>
<dbReference type="OrthoDB" id="8068875at2759"/>
<dbReference type="InterPro" id="IPR044611">
    <property type="entry name" value="E3A/B/C-like"/>
</dbReference>
<evidence type="ECO:0000256" key="1">
    <source>
        <dbReference type="ARBA" id="ARBA00000885"/>
    </source>
</evidence>
<evidence type="ECO:0000256" key="4">
    <source>
        <dbReference type="ARBA" id="ARBA00022679"/>
    </source>
</evidence>
<evidence type="ECO:0000256" key="5">
    <source>
        <dbReference type="SAM" id="MobiDB-lite"/>
    </source>
</evidence>
<dbReference type="GO" id="GO:0006511">
    <property type="term" value="P:ubiquitin-dependent protein catabolic process"/>
    <property type="evidence" value="ECO:0007669"/>
    <property type="project" value="TreeGrafter"/>
</dbReference>
<proteinExistence type="predicted"/>
<gene>
    <name evidence="6" type="ORF">PDIGIT_LOCUS3449</name>
</gene>
<dbReference type="Pfam" id="PF00612">
    <property type="entry name" value="IQ"/>
    <property type="match status" value="1"/>
</dbReference>
<feature type="compositionally biased region" description="Basic and acidic residues" evidence="5">
    <location>
        <begin position="41"/>
        <end position="56"/>
    </location>
</feature>
<evidence type="ECO:0000313" key="6">
    <source>
        <dbReference type="EMBL" id="CAI6317114.1"/>
    </source>
</evidence>
<dbReference type="EC" id="2.3.2.26" evidence="3"/>
<dbReference type="EMBL" id="CAOQHR010000002">
    <property type="protein sequence ID" value="CAI6317114.1"/>
    <property type="molecule type" value="Genomic_DNA"/>
</dbReference>
<evidence type="ECO:0000256" key="2">
    <source>
        <dbReference type="ARBA" id="ARBA00004906"/>
    </source>
</evidence>
<accession>A0A9W4XG30</accession>
<reference evidence="6" key="1">
    <citation type="submission" date="2023-01" db="EMBL/GenBank/DDBJ databases">
        <authorList>
            <person name="Van Ghelder C."/>
            <person name="Rancurel C."/>
        </authorList>
    </citation>
    <scope>NUCLEOTIDE SEQUENCE</scope>
    <source>
        <strain evidence="6">CNCM I-4278</strain>
    </source>
</reference>
<dbReference type="GO" id="GO:0061630">
    <property type="term" value="F:ubiquitin protein ligase activity"/>
    <property type="evidence" value="ECO:0007669"/>
    <property type="project" value="UniProtKB-EC"/>
</dbReference>
<keyword evidence="7" id="KW-1185">Reference proteome</keyword>
<comment type="caution">
    <text evidence="6">The sequence shown here is derived from an EMBL/GenBank/DDBJ whole genome shotgun (WGS) entry which is preliminary data.</text>
</comment>
<comment type="catalytic activity">
    <reaction evidence="1">
        <text>S-ubiquitinyl-[E2 ubiquitin-conjugating enzyme]-L-cysteine + [acceptor protein]-L-lysine = [E2 ubiquitin-conjugating enzyme]-L-cysteine + N(6)-ubiquitinyl-[acceptor protein]-L-lysine.</text>
        <dbReference type="EC" id="2.3.2.26"/>
    </reaction>
</comment>
<dbReference type="AlphaFoldDB" id="A0A9W4XG30"/>
<feature type="region of interest" description="Disordered" evidence="5">
    <location>
        <begin position="1"/>
        <end position="57"/>
    </location>
</feature>
<evidence type="ECO:0000313" key="7">
    <source>
        <dbReference type="Proteomes" id="UP001152607"/>
    </source>
</evidence>
<dbReference type="PROSITE" id="PS50096">
    <property type="entry name" value="IQ"/>
    <property type="match status" value="1"/>
</dbReference>
<sequence>MFTSFSGNTRRPRQVNLGGRKTHAFGSAGPGAGSQAALDRAQQDRAQRQRERESLKAAKTIQRVWRGHRSRKELADKLRSDWDKLEGTQNQTPFASEEEAYGQLLRLVQFASTHNHEDADRIWKFTSRQMQTIRKSGPLVGGAWPSAYLKLEGVVLAIIERQTALFALESIKKSLGILRFIAEQIPVETSRNAQRYYTVLARVASQVDFMDESGENKALVDHLSETVIIPLKNMSSHVLNAYEVFGYSFLPLPVLAVDGDSPFAAKFRDSLADAINYKLLANALATSLTDGGLKERRELAETGDRLRFLGLFIYLHRFAHNFHSPEAYSVHKDFVAVISLLLNSLPTNLIEGSMRDDIDQEQPINDFLRDQILSLVNQEGIANLLSASSQSSETTDDEKVDEARQLANYALALLRFFPQRGDEIRMWLYIGPSTSRSKKLPAIKYFWEAAKRTSVFAKISRNSRVVIDLLRPKAGDTHESSGFEWQAPQQQLDQEAVTAHEWRVILVFLELYTFILKVTDDEEFFAGSRDISGEARDNSLPLPDVKELATFLKNFGFTMYYNAADINEPEQRDSSSTSLSFFAPKASEPVPQKPAELSVGGVAGLSLDYVKGLVTGLVRSIYERDSRRKFLPADQWLMSRFHMDEKFIDMIVTEEESRHKIQEEDAEDVDDVEEEEFDDTPHIIGTGQAQRHRSVESRQRQLRKQSRRRFLQAVAPRLEIVQNMPFFIPFTTRVQIFRKFVHLDMVSCPPLLTFYNMN</sequence>
<dbReference type="GO" id="GO:0000209">
    <property type="term" value="P:protein polyubiquitination"/>
    <property type="evidence" value="ECO:0007669"/>
    <property type="project" value="InterPro"/>
</dbReference>
<dbReference type="PANTHER" id="PTHR45700:SF2">
    <property type="entry name" value="UBIQUITIN-PROTEIN LIGASE E3C"/>
    <property type="match status" value="1"/>
</dbReference>
<protein>
    <recommendedName>
        <fullName evidence="3">HECT-type E3 ubiquitin transferase</fullName>
        <ecNumber evidence="3">2.3.2.26</ecNumber>
    </recommendedName>
</protein>
<keyword evidence="4" id="KW-0808">Transferase</keyword>
<dbReference type="CDD" id="cd23767">
    <property type="entry name" value="IQCD"/>
    <property type="match status" value="1"/>
</dbReference>
<dbReference type="Proteomes" id="UP001152607">
    <property type="component" value="Unassembled WGS sequence"/>
</dbReference>
<organism evidence="6 7">
    <name type="scientific">Periconia digitata</name>
    <dbReference type="NCBI Taxonomy" id="1303443"/>
    <lineage>
        <taxon>Eukaryota</taxon>
        <taxon>Fungi</taxon>
        <taxon>Dikarya</taxon>
        <taxon>Ascomycota</taxon>
        <taxon>Pezizomycotina</taxon>
        <taxon>Dothideomycetes</taxon>
        <taxon>Pleosporomycetidae</taxon>
        <taxon>Pleosporales</taxon>
        <taxon>Massarineae</taxon>
        <taxon>Periconiaceae</taxon>
        <taxon>Periconia</taxon>
    </lineage>
</organism>
<name>A0A9W4XG30_9PLEO</name>
<evidence type="ECO:0000256" key="3">
    <source>
        <dbReference type="ARBA" id="ARBA00012485"/>
    </source>
</evidence>
<dbReference type="InterPro" id="IPR000048">
    <property type="entry name" value="IQ_motif_EF-hand-BS"/>
</dbReference>
<comment type="pathway">
    <text evidence="2">Protein modification; protein ubiquitination.</text>
</comment>